<proteinExistence type="predicted"/>
<accession>A0AAD7M9A3</accession>
<gene>
    <name evidence="3" type="ORF">B0H17DRAFT_1156649</name>
</gene>
<dbReference type="AlphaFoldDB" id="A0AAD7M9A3"/>
<dbReference type="PANTHER" id="PTHR37592">
    <property type="match status" value="1"/>
</dbReference>
<dbReference type="PANTHER" id="PTHR37592:SF1">
    <property type="match status" value="1"/>
</dbReference>
<organism evidence="3 4">
    <name type="scientific">Mycena rosella</name>
    <name type="common">Pink bonnet</name>
    <name type="synonym">Agaricus rosellus</name>
    <dbReference type="NCBI Taxonomy" id="1033263"/>
    <lineage>
        <taxon>Eukaryota</taxon>
        <taxon>Fungi</taxon>
        <taxon>Dikarya</taxon>
        <taxon>Basidiomycota</taxon>
        <taxon>Agaricomycotina</taxon>
        <taxon>Agaricomycetes</taxon>
        <taxon>Agaricomycetidae</taxon>
        <taxon>Agaricales</taxon>
        <taxon>Marasmiineae</taxon>
        <taxon>Mycenaceae</taxon>
        <taxon>Mycena</taxon>
    </lineage>
</organism>
<reference evidence="3" key="1">
    <citation type="submission" date="2023-03" db="EMBL/GenBank/DDBJ databases">
        <title>Massive genome expansion in bonnet fungi (Mycena s.s.) driven by repeated elements and novel gene families across ecological guilds.</title>
        <authorList>
            <consortium name="Lawrence Berkeley National Laboratory"/>
            <person name="Harder C.B."/>
            <person name="Miyauchi S."/>
            <person name="Viragh M."/>
            <person name="Kuo A."/>
            <person name="Thoen E."/>
            <person name="Andreopoulos B."/>
            <person name="Lu D."/>
            <person name="Skrede I."/>
            <person name="Drula E."/>
            <person name="Henrissat B."/>
            <person name="Morin E."/>
            <person name="Kohler A."/>
            <person name="Barry K."/>
            <person name="LaButti K."/>
            <person name="Morin E."/>
            <person name="Salamov A."/>
            <person name="Lipzen A."/>
            <person name="Mereny Z."/>
            <person name="Hegedus B."/>
            <person name="Baldrian P."/>
            <person name="Stursova M."/>
            <person name="Weitz H."/>
            <person name="Taylor A."/>
            <person name="Grigoriev I.V."/>
            <person name="Nagy L.G."/>
            <person name="Martin F."/>
            <person name="Kauserud H."/>
        </authorList>
    </citation>
    <scope>NUCLEOTIDE SEQUENCE</scope>
    <source>
        <strain evidence="3">CBHHK067</strain>
    </source>
</reference>
<dbReference type="InterPro" id="IPR055567">
    <property type="entry name" value="DUF7143"/>
</dbReference>
<feature type="domain" description="DUF7143" evidence="2">
    <location>
        <begin position="31"/>
        <end position="190"/>
    </location>
</feature>
<evidence type="ECO:0000259" key="2">
    <source>
        <dbReference type="Pfam" id="PF23631"/>
    </source>
</evidence>
<protein>
    <recommendedName>
        <fullName evidence="2">DUF7143 domain-containing protein</fullName>
    </recommendedName>
</protein>
<dbReference type="Pfam" id="PF23631">
    <property type="entry name" value="DUF7143"/>
    <property type="match status" value="1"/>
</dbReference>
<evidence type="ECO:0000256" key="1">
    <source>
        <dbReference type="SAM" id="SignalP"/>
    </source>
</evidence>
<feature type="chain" id="PRO_5041913059" description="DUF7143 domain-containing protein" evidence="1">
    <location>
        <begin position="18"/>
        <end position="191"/>
    </location>
</feature>
<dbReference type="EMBL" id="JARKIE010000007">
    <property type="protein sequence ID" value="KAJ7706336.1"/>
    <property type="molecule type" value="Genomic_DNA"/>
</dbReference>
<evidence type="ECO:0000313" key="3">
    <source>
        <dbReference type="EMBL" id="KAJ7706336.1"/>
    </source>
</evidence>
<keyword evidence="4" id="KW-1185">Reference proteome</keyword>
<comment type="caution">
    <text evidence="3">The sequence shown here is derived from an EMBL/GenBank/DDBJ whole genome shotgun (WGS) entry which is preliminary data.</text>
</comment>
<name>A0AAD7M9A3_MYCRO</name>
<sequence>MFFKSLLLASFAATALSAPLSFLKRANPCFVTGSVALPAEVSSGLGALSAVTCNAKLQVAPGVPDIVSGGIAYSTIDFQKSSASPLGFALATFKTPTDPATADLATLQNQLNDYLALEAGVRSQPGTSALLAKLKGPKFFLQFQIARVQTANGVTLDVADTVDHQLTKVTNNAVGASASEIAQVTALAKQV</sequence>
<keyword evidence="1" id="KW-0732">Signal</keyword>
<feature type="signal peptide" evidence="1">
    <location>
        <begin position="1"/>
        <end position="17"/>
    </location>
</feature>
<dbReference type="Proteomes" id="UP001221757">
    <property type="component" value="Unassembled WGS sequence"/>
</dbReference>
<evidence type="ECO:0000313" key="4">
    <source>
        <dbReference type="Proteomes" id="UP001221757"/>
    </source>
</evidence>